<sequence length="47" mass="5600">MIINIFLMISHDLLLVGTFNNPLYSFPMFVKRFLMMSAFWMKLTVKV</sequence>
<dbReference type="AlphaFoldDB" id="A0A2C9UYU2"/>
<evidence type="ECO:0000313" key="1">
    <source>
        <dbReference type="EMBL" id="OAY36434.1"/>
    </source>
</evidence>
<reference evidence="1" key="1">
    <citation type="submission" date="2016-02" db="EMBL/GenBank/DDBJ databases">
        <title>WGS assembly of Manihot esculenta.</title>
        <authorList>
            <person name="Bredeson J.V."/>
            <person name="Prochnik S.E."/>
            <person name="Lyons J.B."/>
            <person name="Schmutz J."/>
            <person name="Grimwood J."/>
            <person name="Vrebalov J."/>
            <person name="Bart R.S."/>
            <person name="Amuge T."/>
            <person name="Ferguson M.E."/>
            <person name="Green R."/>
            <person name="Putnam N."/>
            <person name="Stites J."/>
            <person name="Rounsley S."/>
            <person name="Rokhsar D.S."/>
        </authorList>
    </citation>
    <scope>NUCLEOTIDE SEQUENCE [LARGE SCALE GENOMIC DNA]</scope>
    <source>
        <tissue evidence="1">Leaf</tissue>
    </source>
</reference>
<dbReference type="EMBL" id="CM004397">
    <property type="protein sequence ID" value="OAY36434.1"/>
    <property type="molecule type" value="Genomic_DNA"/>
</dbReference>
<name>A0A2C9UYU2_MANES</name>
<gene>
    <name evidence="1" type="ORF">MANES_11G021200</name>
</gene>
<protein>
    <submittedName>
        <fullName evidence="1">Uncharacterized protein</fullName>
    </submittedName>
</protein>
<accession>A0A2C9UYU2</accession>
<organism evidence="1">
    <name type="scientific">Manihot esculenta</name>
    <name type="common">Cassava</name>
    <name type="synonym">Jatropha manihot</name>
    <dbReference type="NCBI Taxonomy" id="3983"/>
    <lineage>
        <taxon>Eukaryota</taxon>
        <taxon>Viridiplantae</taxon>
        <taxon>Streptophyta</taxon>
        <taxon>Embryophyta</taxon>
        <taxon>Tracheophyta</taxon>
        <taxon>Spermatophyta</taxon>
        <taxon>Magnoliopsida</taxon>
        <taxon>eudicotyledons</taxon>
        <taxon>Gunneridae</taxon>
        <taxon>Pentapetalae</taxon>
        <taxon>rosids</taxon>
        <taxon>fabids</taxon>
        <taxon>Malpighiales</taxon>
        <taxon>Euphorbiaceae</taxon>
        <taxon>Crotonoideae</taxon>
        <taxon>Manihoteae</taxon>
        <taxon>Manihot</taxon>
    </lineage>
</organism>
<proteinExistence type="predicted"/>